<name>Q8RTB3_ECOLX</name>
<feature type="non-terminal residue" evidence="1">
    <location>
        <position position="1"/>
    </location>
</feature>
<protein>
    <submittedName>
        <fullName evidence="1">Uncharacterized protein</fullName>
    </submittedName>
</protein>
<dbReference type="EMBL" id="AF467531">
    <property type="protein sequence ID" value="AAL78364.1"/>
    <property type="molecule type" value="Genomic_DNA"/>
</dbReference>
<reference evidence="1" key="1">
    <citation type="journal article" date="2002" name="Appl. Environ. Microbiol.">
        <title>Genomic subtraction to identify and characterize sequences of Shiga toxin-producing Escherichia coli O91:H21.</title>
        <authorList>
            <person name="Pradel N."/>
            <person name="Leroy-Setrin S."/>
            <person name="Joly B."/>
            <person name="Livrelli V."/>
        </authorList>
    </citation>
    <scope>NUCLEOTIDE SEQUENCE</scope>
    <source>
        <strain evidence="1">CH014</strain>
    </source>
</reference>
<organism evidence="1">
    <name type="scientific">Escherichia coli</name>
    <dbReference type="NCBI Taxonomy" id="562"/>
    <lineage>
        <taxon>Bacteria</taxon>
        <taxon>Pseudomonadati</taxon>
        <taxon>Pseudomonadota</taxon>
        <taxon>Gammaproteobacteria</taxon>
        <taxon>Enterobacterales</taxon>
        <taxon>Enterobacteriaceae</taxon>
        <taxon>Escherichia</taxon>
    </lineage>
</organism>
<evidence type="ECO:0000313" key="1">
    <source>
        <dbReference type="EMBL" id="AAL78364.1"/>
    </source>
</evidence>
<dbReference type="AlphaFoldDB" id="Q8RTB3"/>
<accession>Q8RTB3</accession>
<proteinExistence type="predicted"/>
<sequence>SRDSVNRTTAQRTSTGDFVGRVKMTNFLNKQHMQHDKAQLLNRKADLEEELAFVRGGKRPWRCEHWVQSTETVSCGKHGKYTRYVLTGPDVRGK</sequence>
<feature type="non-terminal residue" evidence="1">
    <location>
        <position position="94"/>
    </location>
</feature>